<feature type="domain" description="Glycosyl transferase family 28 C-terminal" evidence="8">
    <location>
        <begin position="5"/>
        <end position="161"/>
    </location>
</feature>
<dbReference type="Pfam" id="PF04101">
    <property type="entry name" value="Glyco_tran_28_C"/>
    <property type="match status" value="1"/>
</dbReference>
<dbReference type="PANTHER" id="PTHR47043:SF1">
    <property type="entry name" value="UDP-N-ACETYLGLUCOSAMINE TRANSFERASE SUBUNIT ALG13"/>
    <property type="match status" value="1"/>
</dbReference>
<reference evidence="9 10" key="1">
    <citation type="journal article" date="2018" name="Nat. Ecol. Evol.">
        <title>Pezizomycetes genomes reveal the molecular basis of ectomycorrhizal truffle lifestyle.</title>
        <authorList>
            <person name="Murat C."/>
            <person name="Payen T."/>
            <person name="Noel B."/>
            <person name="Kuo A."/>
            <person name="Morin E."/>
            <person name="Chen J."/>
            <person name="Kohler A."/>
            <person name="Krizsan K."/>
            <person name="Balestrini R."/>
            <person name="Da Silva C."/>
            <person name="Montanini B."/>
            <person name="Hainaut M."/>
            <person name="Levati E."/>
            <person name="Barry K.W."/>
            <person name="Belfiori B."/>
            <person name="Cichocki N."/>
            <person name="Clum A."/>
            <person name="Dockter R.B."/>
            <person name="Fauchery L."/>
            <person name="Guy J."/>
            <person name="Iotti M."/>
            <person name="Le Tacon F."/>
            <person name="Lindquist E.A."/>
            <person name="Lipzen A."/>
            <person name="Malagnac F."/>
            <person name="Mello A."/>
            <person name="Molinier V."/>
            <person name="Miyauchi S."/>
            <person name="Poulain J."/>
            <person name="Riccioni C."/>
            <person name="Rubini A."/>
            <person name="Sitrit Y."/>
            <person name="Splivallo R."/>
            <person name="Traeger S."/>
            <person name="Wang M."/>
            <person name="Zifcakova L."/>
            <person name="Wipf D."/>
            <person name="Zambonelli A."/>
            <person name="Paolocci F."/>
            <person name="Nowrousian M."/>
            <person name="Ottonello S."/>
            <person name="Baldrian P."/>
            <person name="Spatafora J.W."/>
            <person name="Henrissat B."/>
            <person name="Nagy L.G."/>
            <person name="Aury J.M."/>
            <person name="Wincker P."/>
            <person name="Grigoriev I.V."/>
            <person name="Bonfante P."/>
            <person name="Martin F.M."/>
        </authorList>
    </citation>
    <scope>NUCLEOTIDE SEQUENCE [LARGE SCALE GENOMIC DNA]</scope>
    <source>
        <strain evidence="9 10">RN42</strain>
    </source>
</reference>
<gene>
    <name evidence="7" type="primary">ALG13</name>
    <name evidence="9" type="ORF">BJ508DRAFT_416475</name>
</gene>
<dbReference type="STRING" id="1160509.A0A3N4HZI8"/>
<dbReference type="EMBL" id="ML119709">
    <property type="protein sequence ID" value="RPA78607.1"/>
    <property type="molecule type" value="Genomic_DNA"/>
</dbReference>
<evidence type="ECO:0000256" key="1">
    <source>
        <dbReference type="ARBA" id="ARBA00011198"/>
    </source>
</evidence>
<dbReference type="InterPro" id="IPR007235">
    <property type="entry name" value="Glyco_trans_28_C"/>
</dbReference>
<dbReference type="AlphaFoldDB" id="A0A3N4HZI8"/>
<dbReference type="PANTHER" id="PTHR47043">
    <property type="entry name" value="UDP-N-ACETYLGLUCOSAMINE TRANSFERASE SUBUNIT ALG13"/>
    <property type="match status" value="1"/>
</dbReference>
<evidence type="ECO:0000256" key="2">
    <source>
        <dbReference type="ARBA" id="ARBA00012614"/>
    </source>
</evidence>
<evidence type="ECO:0000313" key="9">
    <source>
        <dbReference type="EMBL" id="RPA78607.1"/>
    </source>
</evidence>
<comment type="catalytic activity">
    <reaction evidence="6">
        <text>an N-acetyl-alpha-D-glucosaminyl-diphospho-di-trans,poly-cis-dolichol + UDP-N-acetyl-alpha-D-glucosamine = an N,N'-diacetylchitobiosyl-diphospho-di-trans,poly-cis-dolichol + UDP + H(+)</text>
        <dbReference type="Rhea" id="RHEA:23380"/>
        <dbReference type="Rhea" id="RHEA-COMP:19507"/>
        <dbReference type="Rhea" id="RHEA-COMP:19510"/>
        <dbReference type="ChEBI" id="CHEBI:15378"/>
        <dbReference type="ChEBI" id="CHEBI:57269"/>
        <dbReference type="ChEBI" id="CHEBI:57705"/>
        <dbReference type="ChEBI" id="CHEBI:58223"/>
        <dbReference type="ChEBI" id="CHEBI:58427"/>
        <dbReference type="EC" id="2.4.1.141"/>
    </reaction>
</comment>
<sequence length="177" mass="18797">MGKVAFVTTGATAPFKELIQAALDSMTVSALADLGFDTLLVQHGAGLGKETYNSSLAALVSTGAEKGVSITGIEFSEQIGDHIAAADLVISHAGAGSILDALRRLKRLIVVVNDQLLDNHQKELAEELERQGYLLEASPRNLATIIPKAMSENFRPFPTQQGQALGSVLDEEIGRRS</sequence>
<evidence type="ECO:0000256" key="6">
    <source>
        <dbReference type="ARBA" id="ARBA00048184"/>
    </source>
</evidence>
<accession>A0A3N4HZI8</accession>
<keyword evidence="7 9" id="KW-0808">Transferase</keyword>
<dbReference type="GO" id="GO:0006488">
    <property type="term" value="P:dolichol-linked oligosaccharide biosynthetic process"/>
    <property type="evidence" value="ECO:0007669"/>
    <property type="project" value="TreeGrafter"/>
</dbReference>
<evidence type="ECO:0000256" key="7">
    <source>
        <dbReference type="RuleBase" id="RU362128"/>
    </source>
</evidence>
<dbReference type="EC" id="2.4.1.141" evidence="2 7"/>
<dbReference type="GO" id="GO:0043541">
    <property type="term" value="C:UDP-N-acetylglucosamine transferase complex"/>
    <property type="evidence" value="ECO:0007669"/>
    <property type="project" value="TreeGrafter"/>
</dbReference>
<comment type="function">
    <text evidence="4 7">Involved in protein N-glycosylation. Essential for the second step of the dolichol-linked oligosaccharide pathway.</text>
</comment>
<name>A0A3N4HZI8_ASCIM</name>
<evidence type="ECO:0000256" key="3">
    <source>
        <dbReference type="ARBA" id="ARBA00017468"/>
    </source>
</evidence>
<keyword evidence="10" id="KW-1185">Reference proteome</keyword>
<evidence type="ECO:0000256" key="4">
    <source>
        <dbReference type="ARBA" id="ARBA00024804"/>
    </source>
</evidence>
<dbReference type="GO" id="GO:0004577">
    <property type="term" value="F:N-acetylglucosaminyldiphosphodolichol N-acetylglucosaminyltransferase activity"/>
    <property type="evidence" value="ECO:0007669"/>
    <property type="project" value="UniProtKB-EC"/>
</dbReference>
<protein>
    <recommendedName>
        <fullName evidence="3 7">UDP-N-acetylglucosamine transferase subunit ALG13</fullName>
        <ecNumber evidence="2 7">2.4.1.141</ecNumber>
    </recommendedName>
    <alternativeName>
        <fullName evidence="5 7">Asparagine-linked glycosylation protein 13</fullName>
    </alternativeName>
</protein>
<keyword evidence="7" id="KW-0328">Glycosyltransferase</keyword>
<evidence type="ECO:0000256" key="5">
    <source>
        <dbReference type="ARBA" id="ARBA00032061"/>
    </source>
</evidence>
<comment type="subcellular location">
    <subcellularLocation>
        <location evidence="7">Endoplasmic reticulum</location>
    </subcellularLocation>
</comment>
<keyword evidence="7" id="KW-0256">Endoplasmic reticulum</keyword>
<evidence type="ECO:0000313" key="10">
    <source>
        <dbReference type="Proteomes" id="UP000275078"/>
    </source>
</evidence>
<dbReference type="Gene3D" id="3.40.50.2000">
    <property type="entry name" value="Glycogen Phosphorylase B"/>
    <property type="match status" value="1"/>
</dbReference>
<organism evidence="9 10">
    <name type="scientific">Ascobolus immersus RN42</name>
    <dbReference type="NCBI Taxonomy" id="1160509"/>
    <lineage>
        <taxon>Eukaryota</taxon>
        <taxon>Fungi</taxon>
        <taxon>Dikarya</taxon>
        <taxon>Ascomycota</taxon>
        <taxon>Pezizomycotina</taxon>
        <taxon>Pezizomycetes</taxon>
        <taxon>Pezizales</taxon>
        <taxon>Ascobolaceae</taxon>
        <taxon>Ascobolus</taxon>
    </lineage>
</organism>
<comment type="subunit">
    <text evidence="1 7">Heterodimer with ALG14 to form a functional enzyme.</text>
</comment>
<dbReference type="OrthoDB" id="20273at2759"/>
<dbReference type="Proteomes" id="UP000275078">
    <property type="component" value="Unassembled WGS sequence"/>
</dbReference>
<dbReference type="InterPro" id="IPR052474">
    <property type="entry name" value="UDP-GlcNAc_transferase"/>
</dbReference>
<evidence type="ECO:0000259" key="8">
    <source>
        <dbReference type="Pfam" id="PF04101"/>
    </source>
</evidence>
<proteinExistence type="inferred from homology"/>
<dbReference type="SUPFAM" id="SSF53756">
    <property type="entry name" value="UDP-Glycosyltransferase/glycogen phosphorylase"/>
    <property type="match status" value="1"/>
</dbReference>
<comment type="similarity">
    <text evidence="7">Belongs to the glycosyltransferase 28 family.</text>
</comment>